<dbReference type="Proteomes" id="UP001303902">
    <property type="component" value="Chromosome"/>
</dbReference>
<dbReference type="RefSeq" id="WP_317969806.1">
    <property type="nucleotide sequence ID" value="NZ_CP129118.1"/>
</dbReference>
<organism evidence="2 3">
    <name type="scientific">Sporosarcina oncorhynchi</name>
    <dbReference type="NCBI Taxonomy" id="3056444"/>
    <lineage>
        <taxon>Bacteria</taxon>
        <taxon>Bacillati</taxon>
        <taxon>Bacillota</taxon>
        <taxon>Bacilli</taxon>
        <taxon>Bacillales</taxon>
        <taxon>Caryophanaceae</taxon>
        <taxon>Sporosarcina</taxon>
    </lineage>
</organism>
<dbReference type="InterPro" id="IPR052933">
    <property type="entry name" value="DNA_Protect_Modify"/>
</dbReference>
<dbReference type="PANTHER" id="PTHR41313">
    <property type="entry name" value="ADENINE-SPECIFIC METHYLTRANSFERASE"/>
    <property type="match status" value="1"/>
</dbReference>
<keyword evidence="2" id="KW-0808">Transferase</keyword>
<dbReference type="GO" id="GO:0032259">
    <property type="term" value="P:methylation"/>
    <property type="evidence" value="ECO:0007669"/>
    <property type="project" value="UniProtKB-KW"/>
</dbReference>
<evidence type="ECO:0000313" key="3">
    <source>
        <dbReference type="Proteomes" id="UP001303902"/>
    </source>
</evidence>
<gene>
    <name evidence="2" type="ORF">QWT69_05600</name>
</gene>
<proteinExistence type="predicted"/>
<dbReference type="SUPFAM" id="SSF53335">
    <property type="entry name" value="S-adenosyl-L-methionine-dependent methyltransferases"/>
    <property type="match status" value="1"/>
</dbReference>
<dbReference type="InterPro" id="IPR029063">
    <property type="entry name" value="SAM-dependent_MTases_sf"/>
</dbReference>
<name>A0ABZ0L8T6_9BACL</name>
<evidence type="ECO:0000259" key="1">
    <source>
        <dbReference type="Pfam" id="PF02384"/>
    </source>
</evidence>
<dbReference type="PIRSF" id="PIRSF026567">
    <property type="entry name" value="Adenine_mtase_bact_prd"/>
    <property type="match status" value="1"/>
</dbReference>
<reference evidence="2 3" key="1">
    <citation type="submission" date="2023-06" db="EMBL/GenBank/DDBJ databases">
        <title>Sporosarcina sp. nov., isolated from Korean tranditional fermented seafood 'Jeotgal'.</title>
        <authorList>
            <person name="Yang A.I."/>
            <person name="Shin N.-R."/>
        </authorList>
    </citation>
    <scope>NUCLEOTIDE SEQUENCE [LARGE SCALE GENOMIC DNA]</scope>
    <source>
        <strain evidence="2 3">T2O-4</strain>
    </source>
</reference>
<dbReference type="PRINTS" id="PR00507">
    <property type="entry name" value="N12N6MTFRASE"/>
</dbReference>
<accession>A0ABZ0L8T6</accession>
<dbReference type="EMBL" id="CP129118">
    <property type="protein sequence ID" value="WOV88589.1"/>
    <property type="molecule type" value="Genomic_DNA"/>
</dbReference>
<evidence type="ECO:0000313" key="2">
    <source>
        <dbReference type="EMBL" id="WOV88589.1"/>
    </source>
</evidence>
<dbReference type="Gene3D" id="3.40.50.150">
    <property type="entry name" value="Vaccinia Virus protein VP39"/>
    <property type="match status" value="1"/>
</dbReference>
<dbReference type="Pfam" id="PF02384">
    <property type="entry name" value="N6_Mtase"/>
    <property type="match status" value="1"/>
</dbReference>
<keyword evidence="3" id="KW-1185">Reference proteome</keyword>
<sequence length="304" mass="33567">MATNTENIFTFIDTYASADKEGLYLESVIDACNAWLSGEQLPELSTTVTKEDIRRGIQLAVLKGMKQQVQSHHQMTPDAIGMLIGHFAAKLVQGEEVVTLLDPAAGTGNLLFTVMNSIGDGVVASSVEIDEILVRLAAVSADLMEQPVHFFVQDALRPLLIDPVDMVVCDLPVGYYPDDENAVNFEMMAEEGHAFSHHLFIEQSMNHLKEGGYGIYLIPATLFESDQAGILHKYLKKNAIVRAVIQLPDSLFKNAVHEKSILILQKPSEQIVGTPDVLLTKVPNLSSKQAMSAFLQRFDEWIDE</sequence>
<dbReference type="PANTHER" id="PTHR41313:SF1">
    <property type="entry name" value="DNA METHYLASE ADENINE-SPECIFIC DOMAIN-CONTAINING PROTEIN"/>
    <property type="match status" value="1"/>
</dbReference>
<dbReference type="InterPro" id="IPR016843">
    <property type="entry name" value="S-AdoMet-dep_Ade-MeTrfase_prd"/>
</dbReference>
<protein>
    <submittedName>
        <fullName evidence="2">Class I SAM-dependent methyltransferase</fullName>
    </submittedName>
</protein>
<dbReference type="CDD" id="cd02440">
    <property type="entry name" value="AdoMet_MTases"/>
    <property type="match status" value="1"/>
</dbReference>
<dbReference type="InterPro" id="IPR003356">
    <property type="entry name" value="DNA_methylase_A-5"/>
</dbReference>
<feature type="domain" description="DNA methylase adenine-specific" evidence="1">
    <location>
        <begin position="76"/>
        <end position="288"/>
    </location>
</feature>
<dbReference type="GO" id="GO:0008168">
    <property type="term" value="F:methyltransferase activity"/>
    <property type="evidence" value="ECO:0007669"/>
    <property type="project" value="UniProtKB-KW"/>
</dbReference>
<keyword evidence="2" id="KW-0489">Methyltransferase</keyword>